<dbReference type="RefSeq" id="XP_004990882.1">
    <property type="nucleotide sequence ID" value="XM_004990825.1"/>
</dbReference>
<dbReference type="OrthoDB" id="5990423at2759"/>
<reference evidence="5" key="1">
    <citation type="submission" date="2009-08" db="EMBL/GenBank/DDBJ databases">
        <title>Annotation of Salpingoeca rosetta.</title>
        <authorList>
            <consortium name="The Broad Institute Genome Sequencing Platform"/>
            <person name="Russ C."/>
            <person name="Cuomo C."/>
            <person name="Burger G."/>
            <person name="Gray M.W."/>
            <person name="Holland P.W.H."/>
            <person name="King N."/>
            <person name="Lang F.B.F."/>
            <person name="Roger A.J."/>
            <person name="Ruiz-Trillo I."/>
            <person name="Young S.K."/>
            <person name="Zeng Q."/>
            <person name="Gargeya S."/>
            <person name="Alvarado L."/>
            <person name="Berlin A."/>
            <person name="Chapman S.B."/>
            <person name="Chen Z."/>
            <person name="Freedman E."/>
            <person name="Gellesch M."/>
            <person name="Goldberg J."/>
            <person name="Griggs A."/>
            <person name="Gujja S."/>
            <person name="Heilman E."/>
            <person name="Heiman D."/>
            <person name="Howarth C."/>
            <person name="Mehta T."/>
            <person name="Neiman D."/>
            <person name="Pearson M."/>
            <person name="Roberts A."/>
            <person name="Saif S."/>
            <person name="Shea T."/>
            <person name="Shenoy N."/>
            <person name="Sisk P."/>
            <person name="Stolte C."/>
            <person name="Sykes S."/>
            <person name="White J."/>
            <person name="Yandava C."/>
            <person name="Haas B."/>
            <person name="Nusbaum C."/>
            <person name="Birren B."/>
        </authorList>
    </citation>
    <scope>NUCLEOTIDE SEQUENCE [LARGE SCALE GENOMIC DNA]</scope>
    <source>
        <strain evidence="5">ATCC 50818</strain>
    </source>
</reference>
<dbReference type="InterPro" id="IPR036860">
    <property type="entry name" value="SH2_dom_sf"/>
</dbReference>
<feature type="domain" description="SH2" evidence="4">
    <location>
        <begin position="17"/>
        <end position="119"/>
    </location>
</feature>
<dbReference type="AlphaFoldDB" id="F2UIJ3"/>
<dbReference type="GO" id="GO:0016477">
    <property type="term" value="P:cell migration"/>
    <property type="evidence" value="ECO:0007669"/>
    <property type="project" value="TreeGrafter"/>
</dbReference>
<dbReference type="InterPro" id="IPR000980">
    <property type="entry name" value="SH2"/>
</dbReference>
<dbReference type="STRING" id="946362.F2UIJ3"/>
<dbReference type="Pfam" id="PF00307">
    <property type="entry name" value="CH"/>
    <property type="match status" value="1"/>
</dbReference>
<evidence type="ECO:0000313" key="6">
    <source>
        <dbReference type="Proteomes" id="UP000007799"/>
    </source>
</evidence>
<dbReference type="InterPro" id="IPR001715">
    <property type="entry name" value="CH_dom"/>
</dbReference>
<accession>F2UIJ3</accession>
<dbReference type="PANTHER" id="PTHR19969">
    <property type="entry name" value="SH2-SH3 ADAPTOR PROTEIN-RELATED"/>
    <property type="match status" value="1"/>
</dbReference>
<dbReference type="GO" id="GO:0030971">
    <property type="term" value="F:receptor tyrosine kinase binding"/>
    <property type="evidence" value="ECO:0007669"/>
    <property type="project" value="TreeGrafter"/>
</dbReference>
<feature type="region of interest" description="Disordered" evidence="3">
    <location>
        <begin position="347"/>
        <end position="380"/>
    </location>
</feature>
<keyword evidence="1 2" id="KW-0727">SH2 domain</keyword>
<evidence type="ECO:0000259" key="4">
    <source>
        <dbReference type="PROSITE" id="PS50001"/>
    </source>
</evidence>
<dbReference type="OMA" id="YLVWIND"/>
<dbReference type="SUPFAM" id="SSF55550">
    <property type="entry name" value="SH2 domain"/>
    <property type="match status" value="1"/>
</dbReference>
<dbReference type="Gene3D" id="3.30.505.10">
    <property type="entry name" value="SH2 domain"/>
    <property type="match status" value="1"/>
</dbReference>
<sequence length="380" mass="41054">MELYQNIDAPPAGDFPWMHGPIGRTEVQQLMAQNGNQEGLYLVRESSRAPGSYVLSCIAQGTLQHYIIQDEGGVYRIDDGPPFSTLDELVNHYHKADDRFPTILTTYCPKPGAQIPQPATYENMWNAQHTVQATMATATPMAQQPAVAQATQQMQSMSIQQPQVSTEPGVAYATSLDAQSAVSKTATMTPGGAANKTGTFDKAATLTSTRDFKKAKSVQSWIQKGEEVMKQEVKVTETLKRKDLDGLSHSGTEGADAHFNKFDRAARAEEKMYLLWMNNHLKASGKSIEDLGPSLKNGVLVMQVLTKIAMLPPLKYAKRPLVVQQERDNWHVIIRYMRKLGIQVDPLPQPGGEAAALDPDGDTDADAGSGGGGGGGGGGG</sequence>
<evidence type="ECO:0000313" key="5">
    <source>
        <dbReference type="EMBL" id="EGD77042.1"/>
    </source>
</evidence>
<dbReference type="GO" id="GO:0005737">
    <property type="term" value="C:cytoplasm"/>
    <property type="evidence" value="ECO:0007669"/>
    <property type="project" value="TreeGrafter"/>
</dbReference>
<dbReference type="eggNOG" id="KOG0197">
    <property type="taxonomic scope" value="Eukaryota"/>
</dbReference>
<dbReference type="PANTHER" id="PTHR19969:SF5">
    <property type="entry name" value="CRK-LIKE PROTEIN"/>
    <property type="match status" value="1"/>
</dbReference>
<dbReference type="PRINTS" id="PR00401">
    <property type="entry name" value="SH2DOMAIN"/>
</dbReference>
<gene>
    <name evidence="5" type="ORF">PTSG_07383</name>
</gene>
<evidence type="ECO:0000256" key="2">
    <source>
        <dbReference type="PROSITE-ProRule" id="PRU00191"/>
    </source>
</evidence>
<dbReference type="InParanoid" id="F2UIJ3"/>
<dbReference type="GO" id="GO:0007167">
    <property type="term" value="P:enzyme-linked receptor protein signaling pathway"/>
    <property type="evidence" value="ECO:0007669"/>
    <property type="project" value="TreeGrafter"/>
</dbReference>
<dbReference type="GO" id="GO:0035591">
    <property type="term" value="F:signaling adaptor activity"/>
    <property type="evidence" value="ECO:0007669"/>
    <property type="project" value="TreeGrafter"/>
</dbReference>
<proteinExistence type="predicted"/>
<dbReference type="EMBL" id="GL832976">
    <property type="protein sequence ID" value="EGD77042.1"/>
    <property type="molecule type" value="Genomic_DNA"/>
</dbReference>
<dbReference type="PROSITE" id="PS50001">
    <property type="entry name" value="SH2"/>
    <property type="match status" value="1"/>
</dbReference>
<evidence type="ECO:0000256" key="3">
    <source>
        <dbReference type="SAM" id="MobiDB-lite"/>
    </source>
</evidence>
<dbReference type="Gene3D" id="1.10.418.10">
    <property type="entry name" value="Calponin-like domain"/>
    <property type="match status" value="1"/>
</dbReference>
<dbReference type="GeneID" id="16071445"/>
<dbReference type="SUPFAM" id="SSF47576">
    <property type="entry name" value="Calponin-homology domain, CH-domain"/>
    <property type="match status" value="1"/>
</dbReference>
<dbReference type="InterPro" id="IPR051184">
    <property type="entry name" value="Tyrosine-phos_adapter"/>
</dbReference>
<dbReference type="InterPro" id="IPR036872">
    <property type="entry name" value="CH_dom_sf"/>
</dbReference>
<feature type="compositionally biased region" description="Gly residues" evidence="3">
    <location>
        <begin position="368"/>
        <end position="380"/>
    </location>
</feature>
<keyword evidence="6" id="KW-1185">Reference proteome</keyword>
<dbReference type="Pfam" id="PF00017">
    <property type="entry name" value="SH2"/>
    <property type="match status" value="1"/>
</dbReference>
<dbReference type="SMART" id="SM00252">
    <property type="entry name" value="SH2"/>
    <property type="match status" value="1"/>
</dbReference>
<organism evidence="6">
    <name type="scientific">Salpingoeca rosetta (strain ATCC 50818 / BSB-021)</name>
    <dbReference type="NCBI Taxonomy" id="946362"/>
    <lineage>
        <taxon>Eukaryota</taxon>
        <taxon>Choanoflagellata</taxon>
        <taxon>Craspedida</taxon>
        <taxon>Salpingoecidae</taxon>
        <taxon>Salpingoeca</taxon>
    </lineage>
</organism>
<evidence type="ECO:0000256" key="1">
    <source>
        <dbReference type="ARBA" id="ARBA00022999"/>
    </source>
</evidence>
<protein>
    <recommendedName>
        <fullName evidence="4">SH2 domain-containing protein</fullName>
    </recommendedName>
</protein>
<dbReference type="Proteomes" id="UP000007799">
    <property type="component" value="Unassembled WGS sequence"/>
</dbReference>
<name>F2UIJ3_SALR5</name>
<dbReference type="KEGG" id="sre:PTSG_07383"/>